<dbReference type="AlphaFoldDB" id="A0A645H3F8"/>
<protein>
    <submittedName>
        <fullName evidence="1">Uncharacterized protein</fullName>
    </submittedName>
</protein>
<reference evidence="1" key="1">
    <citation type="submission" date="2019-08" db="EMBL/GenBank/DDBJ databases">
        <authorList>
            <person name="Kucharzyk K."/>
            <person name="Murdoch R.W."/>
            <person name="Higgins S."/>
            <person name="Loffler F."/>
        </authorList>
    </citation>
    <scope>NUCLEOTIDE SEQUENCE</scope>
</reference>
<name>A0A645H3F8_9ZZZZ</name>
<evidence type="ECO:0000313" key="1">
    <source>
        <dbReference type="EMBL" id="MPN30363.1"/>
    </source>
</evidence>
<sequence>MANSRALSGADRGIVDPFQLFFAFCDGFLEQNVISAFHCRAGGFHVLVVLGRDEYRVRLDSGIQRRAPVRKHLIFGYAISRGKSGSSRLTWLGNCNNLELVGRKERVWRIGIHAARARAENDHANGIHLHKFLPNKIKN</sequence>
<dbReference type="EMBL" id="VSSQ01081456">
    <property type="protein sequence ID" value="MPN30363.1"/>
    <property type="molecule type" value="Genomic_DNA"/>
</dbReference>
<organism evidence="1">
    <name type="scientific">bioreactor metagenome</name>
    <dbReference type="NCBI Taxonomy" id="1076179"/>
    <lineage>
        <taxon>unclassified sequences</taxon>
        <taxon>metagenomes</taxon>
        <taxon>ecological metagenomes</taxon>
    </lineage>
</organism>
<proteinExistence type="predicted"/>
<accession>A0A645H3F8</accession>
<comment type="caution">
    <text evidence="1">The sequence shown here is derived from an EMBL/GenBank/DDBJ whole genome shotgun (WGS) entry which is preliminary data.</text>
</comment>
<gene>
    <name evidence="1" type="ORF">SDC9_177834</name>
</gene>